<dbReference type="InterPro" id="IPR050583">
    <property type="entry name" value="Mycobacterial_A85_antigen"/>
</dbReference>
<dbReference type="PANTHER" id="PTHR48098:SF3">
    <property type="entry name" value="IRON(III) ENTEROBACTIN ESTERASE"/>
    <property type="match status" value="1"/>
</dbReference>
<dbReference type="PANTHER" id="PTHR48098">
    <property type="entry name" value="ENTEROCHELIN ESTERASE-RELATED"/>
    <property type="match status" value="1"/>
</dbReference>
<dbReference type="KEGG" id="saca:FFV09_01725"/>
<keyword evidence="2" id="KW-1185">Reference proteome</keyword>
<evidence type="ECO:0000313" key="2">
    <source>
        <dbReference type="Proteomes" id="UP000316968"/>
    </source>
</evidence>
<dbReference type="AlphaFoldDB" id="A0A4Y6UPY7"/>
<protein>
    <recommendedName>
        <fullName evidence="3">Esterase</fullName>
    </recommendedName>
</protein>
<proteinExistence type="predicted"/>
<dbReference type="InterPro" id="IPR000801">
    <property type="entry name" value="Esterase-like"/>
</dbReference>
<dbReference type="SUPFAM" id="SSF53474">
    <property type="entry name" value="alpha/beta-Hydrolases"/>
    <property type="match status" value="1"/>
</dbReference>
<sequence length="250" mass="29124">MVTVQYRKQYSPALGRDMEYKVYGDRGKPMLVFPTSLGRFYQYEDSGMIEELAPWIDAGKLQVWACDTLDEETFFSAHWDIQARIGRHEQYNGYIMHELVPGILHESAHNNGGDAQKILISGCSMGAYYSGNFFFRYPESFDTLLALSGVYSVNHFFGDYRDGAVYFNSPLDYLPGLVDESLLGQYRDRTILICCGQGAWEDEMREETARLGEVLYNKGIPARVDFWGYDSEHDWLWWRRQIRYYMSELM</sequence>
<dbReference type="Gene3D" id="3.40.50.1820">
    <property type="entry name" value="alpha/beta hydrolase"/>
    <property type="match status" value="1"/>
</dbReference>
<name>A0A4Y6UPY7_SACBS</name>
<dbReference type="InterPro" id="IPR029058">
    <property type="entry name" value="AB_hydrolase_fold"/>
</dbReference>
<dbReference type="EMBL" id="CP041217">
    <property type="protein sequence ID" value="QDH19693.1"/>
    <property type="molecule type" value="Genomic_DNA"/>
</dbReference>
<reference evidence="1 2" key="1">
    <citation type="submission" date="2019-06" db="EMBL/GenBank/DDBJ databases">
        <title>Saccharibacillus brassicae sp. nov., an endophytic bacterium isolated from Chinese cabbage seeds (Brassica pekinensis).</title>
        <authorList>
            <person name="Jiang L."/>
            <person name="Lee J."/>
            <person name="Kim S.W."/>
        </authorList>
    </citation>
    <scope>NUCLEOTIDE SEQUENCE [LARGE SCALE GENOMIC DNA]</scope>
    <source>
        <strain evidence="2">KCTC 43072 / ATSA2</strain>
    </source>
</reference>
<evidence type="ECO:0008006" key="3">
    <source>
        <dbReference type="Google" id="ProtNLM"/>
    </source>
</evidence>
<dbReference type="RefSeq" id="WP_141446082.1">
    <property type="nucleotide sequence ID" value="NZ_CP041217.1"/>
</dbReference>
<gene>
    <name evidence="1" type="ORF">FFV09_01725</name>
</gene>
<dbReference type="Pfam" id="PF00756">
    <property type="entry name" value="Esterase"/>
    <property type="match status" value="1"/>
</dbReference>
<organism evidence="1 2">
    <name type="scientific">Saccharibacillus brassicae</name>
    <dbReference type="NCBI Taxonomy" id="2583377"/>
    <lineage>
        <taxon>Bacteria</taxon>
        <taxon>Bacillati</taxon>
        <taxon>Bacillota</taxon>
        <taxon>Bacilli</taxon>
        <taxon>Bacillales</taxon>
        <taxon>Paenibacillaceae</taxon>
        <taxon>Saccharibacillus</taxon>
    </lineage>
</organism>
<evidence type="ECO:0000313" key="1">
    <source>
        <dbReference type="EMBL" id="QDH19693.1"/>
    </source>
</evidence>
<dbReference type="Proteomes" id="UP000316968">
    <property type="component" value="Chromosome"/>
</dbReference>
<accession>A0A4Y6UPY7</accession>
<dbReference type="OrthoDB" id="9775130at2"/>